<feature type="coiled-coil region" evidence="1">
    <location>
        <begin position="121"/>
        <end position="148"/>
    </location>
</feature>
<evidence type="ECO:0008006" key="4">
    <source>
        <dbReference type="Google" id="ProtNLM"/>
    </source>
</evidence>
<dbReference type="EMBL" id="LAZR01000647">
    <property type="protein sequence ID" value="KKN61762.1"/>
    <property type="molecule type" value="Genomic_DNA"/>
</dbReference>
<keyword evidence="1" id="KW-0175">Coiled coil</keyword>
<evidence type="ECO:0000256" key="2">
    <source>
        <dbReference type="SAM" id="Phobius"/>
    </source>
</evidence>
<keyword evidence="2" id="KW-1133">Transmembrane helix</keyword>
<accession>A0A0F9SHM0</accession>
<comment type="caution">
    <text evidence="3">The sequence shown here is derived from an EMBL/GenBank/DDBJ whole genome shotgun (WGS) entry which is preliminary data.</text>
</comment>
<gene>
    <name evidence="3" type="ORF">LCGC14_0518780</name>
</gene>
<name>A0A0F9SHM0_9ZZZZ</name>
<keyword evidence="2" id="KW-0812">Transmembrane</keyword>
<evidence type="ECO:0000256" key="1">
    <source>
        <dbReference type="SAM" id="Coils"/>
    </source>
</evidence>
<sequence>MENIVVAISALLVPVIALLGALIAYLQWNTNHKRLKHELFERRYKFYEAIRDFLGTILTSGRVSQEAEMNYLINTSGIMFVFDKDIAEYIEKHIWHPAVDLRCLEAEIDGHPAGQARTANAVNQAKIKKELNKELTELETRFAKYLQLGH</sequence>
<proteinExistence type="predicted"/>
<dbReference type="AlphaFoldDB" id="A0A0F9SHM0"/>
<organism evidence="3">
    <name type="scientific">marine sediment metagenome</name>
    <dbReference type="NCBI Taxonomy" id="412755"/>
    <lineage>
        <taxon>unclassified sequences</taxon>
        <taxon>metagenomes</taxon>
        <taxon>ecological metagenomes</taxon>
    </lineage>
</organism>
<evidence type="ECO:0000313" key="3">
    <source>
        <dbReference type="EMBL" id="KKN61762.1"/>
    </source>
</evidence>
<protein>
    <recommendedName>
        <fullName evidence="4">DUF2489 domain-containing protein</fullName>
    </recommendedName>
</protein>
<feature type="transmembrane region" description="Helical" evidence="2">
    <location>
        <begin position="6"/>
        <end position="26"/>
    </location>
</feature>
<keyword evidence="2" id="KW-0472">Membrane</keyword>
<reference evidence="3" key="1">
    <citation type="journal article" date="2015" name="Nature">
        <title>Complex archaea that bridge the gap between prokaryotes and eukaryotes.</title>
        <authorList>
            <person name="Spang A."/>
            <person name="Saw J.H."/>
            <person name="Jorgensen S.L."/>
            <person name="Zaremba-Niedzwiedzka K."/>
            <person name="Martijn J."/>
            <person name="Lind A.E."/>
            <person name="van Eijk R."/>
            <person name="Schleper C."/>
            <person name="Guy L."/>
            <person name="Ettema T.J."/>
        </authorList>
    </citation>
    <scope>NUCLEOTIDE SEQUENCE</scope>
</reference>